<evidence type="ECO:0000259" key="1">
    <source>
        <dbReference type="Pfam" id="PF05649"/>
    </source>
</evidence>
<dbReference type="SUPFAM" id="SSF55486">
    <property type="entry name" value="Metalloproteases ('zincins'), catalytic domain"/>
    <property type="match status" value="1"/>
</dbReference>
<dbReference type="Proteomes" id="UP000001075">
    <property type="component" value="Unassembled WGS sequence"/>
</dbReference>
<feature type="domain" description="Peptidase M13 N-terminal" evidence="1">
    <location>
        <begin position="4"/>
        <end position="91"/>
    </location>
</feature>
<evidence type="ECO:0000313" key="2">
    <source>
        <dbReference type="EMBL" id="EGV97789.1"/>
    </source>
</evidence>
<evidence type="ECO:0000313" key="3">
    <source>
        <dbReference type="Proteomes" id="UP000001075"/>
    </source>
</evidence>
<dbReference type="MEROPS" id="M13.003"/>
<dbReference type="EMBL" id="JH001162">
    <property type="protein sequence ID" value="EGV97789.1"/>
    <property type="molecule type" value="Genomic_DNA"/>
</dbReference>
<dbReference type="GO" id="GO:0006508">
    <property type="term" value="P:proteolysis"/>
    <property type="evidence" value="ECO:0007669"/>
    <property type="project" value="InterPro"/>
</dbReference>
<dbReference type="Gene3D" id="1.10.1380.10">
    <property type="entry name" value="Neutral endopeptidase , domain2"/>
    <property type="match status" value="1"/>
</dbReference>
<dbReference type="InterPro" id="IPR042089">
    <property type="entry name" value="Peptidase_M13_dom_2"/>
</dbReference>
<organism evidence="2 3">
    <name type="scientific">Cricetulus griseus</name>
    <name type="common">Chinese hamster</name>
    <name type="synonym">Cricetulus barabensis griseus</name>
    <dbReference type="NCBI Taxonomy" id="10029"/>
    <lineage>
        <taxon>Eukaryota</taxon>
        <taxon>Metazoa</taxon>
        <taxon>Chordata</taxon>
        <taxon>Craniata</taxon>
        <taxon>Vertebrata</taxon>
        <taxon>Euteleostomi</taxon>
        <taxon>Mammalia</taxon>
        <taxon>Eutheria</taxon>
        <taxon>Euarchontoglires</taxon>
        <taxon>Glires</taxon>
        <taxon>Rodentia</taxon>
        <taxon>Myomorpha</taxon>
        <taxon>Muroidea</taxon>
        <taxon>Cricetidae</taxon>
        <taxon>Cricetinae</taxon>
        <taxon>Cricetulus</taxon>
    </lineage>
</organism>
<dbReference type="STRING" id="10029.G3I313"/>
<reference evidence="3" key="1">
    <citation type="journal article" date="2011" name="Nat. Biotechnol.">
        <title>The genomic sequence of the Chinese hamster ovary (CHO)-K1 cell line.</title>
        <authorList>
            <person name="Xu X."/>
            <person name="Nagarajan H."/>
            <person name="Lewis N.E."/>
            <person name="Pan S."/>
            <person name="Cai Z."/>
            <person name="Liu X."/>
            <person name="Chen W."/>
            <person name="Xie M."/>
            <person name="Wang W."/>
            <person name="Hammond S."/>
            <person name="Andersen M.R."/>
            <person name="Neff N."/>
            <person name="Passarelli B."/>
            <person name="Koh W."/>
            <person name="Fan H.C."/>
            <person name="Wang J."/>
            <person name="Gui Y."/>
            <person name="Lee K.H."/>
            <person name="Betenbaugh M.J."/>
            <person name="Quake S.R."/>
            <person name="Famili I."/>
            <person name="Palsson B.O."/>
            <person name="Wang J."/>
        </authorList>
    </citation>
    <scope>NUCLEOTIDE SEQUENCE [LARGE SCALE GENOMIC DNA]</scope>
    <source>
        <strain evidence="3">CHO K1 cell line</strain>
    </source>
</reference>
<dbReference type="InterPro" id="IPR008753">
    <property type="entry name" value="Peptidase_M13_N"/>
</dbReference>
<protein>
    <submittedName>
        <fullName evidence="2">Endothelin-converting enzyme 2</fullName>
    </submittedName>
</protein>
<dbReference type="InParanoid" id="G3I313"/>
<name>G3I313_CRIGR</name>
<dbReference type="AlphaFoldDB" id="G3I313"/>
<proteinExistence type="predicted"/>
<gene>
    <name evidence="2" type="ORF">I79_017812</name>
</gene>
<sequence>MISTQIGGWNITGPWDEDNFMEVLKTVAGTYRATPFFTVYVSADSKSSNSNVIQVDQSGLFLPSRDYYLNRTANEKVRHTLELLSSSLAELSNPCNIYSLPRVRVGRVSLLCCLTNRLVLYAFFFP</sequence>
<dbReference type="Pfam" id="PF05649">
    <property type="entry name" value="Peptidase_M13_N"/>
    <property type="match status" value="1"/>
</dbReference>
<accession>G3I313</accession>